<feature type="compositionally biased region" description="Basic residues" evidence="1">
    <location>
        <begin position="85"/>
        <end position="95"/>
    </location>
</feature>
<keyword evidence="3" id="KW-1185">Reference proteome</keyword>
<evidence type="ECO:0000256" key="1">
    <source>
        <dbReference type="SAM" id="MobiDB-lite"/>
    </source>
</evidence>
<evidence type="ECO:0000313" key="2">
    <source>
        <dbReference type="EMBL" id="KAJ1105651.1"/>
    </source>
</evidence>
<gene>
    <name evidence="2" type="ORF">NDU88_003056</name>
</gene>
<comment type="caution">
    <text evidence="2">The sequence shown here is derived from an EMBL/GenBank/DDBJ whole genome shotgun (WGS) entry which is preliminary data.</text>
</comment>
<evidence type="ECO:0000313" key="3">
    <source>
        <dbReference type="Proteomes" id="UP001066276"/>
    </source>
</evidence>
<accession>A0AAV7MPG0</accession>
<protein>
    <submittedName>
        <fullName evidence="2">Uncharacterized protein</fullName>
    </submittedName>
</protein>
<dbReference type="EMBL" id="JANPWB010000013">
    <property type="protein sequence ID" value="KAJ1105651.1"/>
    <property type="molecule type" value="Genomic_DNA"/>
</dbReference>
<feature type="region of interest" description="Disordered" evidence="1">
    <location>
        <begin position="1"/>
        <end position="120"/>
    </location>
</feature>
<name>A0AAV7MPG0_PLEWA</name>
<proteinExistence type="predicted"/>
<dbReference type="AlphaFoldDB" id="A0AAV7MPG0"/>
<reference evidence="2" key="1">
    <citation type="journal article" date="2022" name="bioRxiv">
        <title>Sequencing and chromosome-scale assembly of the giantPleurodeles waltlgenome.</title>
        <authorList>
            <person name="Brown T."/>
            <person name="Elewa A."/>
            <person name="Iarovenko S."/>
            <person name="Subramanian E."/>
            <person name="Araus A.J."/>
            <person name="Petzold A."/>
            <person name="Susuki M."/>
            <person name="Suzuki K.-i.T."/>
            <person name="Hayashi T."/>
            <person name="Toyoda A."/>
            <person name="Oliveira C."/>
            <person name="Osipova E."/>
            <person name="Leigh N.D."/>
            <person name="Simon A."/>
            <person name="Yun M.H."/>
        </authorList>
    </citation>
    <scope>NUCLEOTIDE SEQUENCE</scope>
    <source>
        <strain evidence="2">20211129_DDA</strain>
        <tissue evidence="2">Liver</tissue>
    </source>
</reference>
<organism evidence="2 3">
    <name type="scientific">Pleurodeles waltl</name>
    <name type="common">Iberian ribbed newt</name>
    <dbReference type="NCBI Taxonomy" id="8319"/>
    <lineage>
        <taxon>Eukaryota</taxon>
        <taxon>Metazoa</taxon>
        <taxon>Chordata</taxon>
        <taxon>Craniata</taxon>
        <taxon>Vertebrata</taxon>
        <taxon>Euteleostomi</taxon>
        <taxon>Amphibia</taxon>
        <taxon>Batrachia</taxon>
        <taxon>Caudata</taxon>
        <taxon>Salamandroidea</taxon>
        <taxon>Salamandridae</taxon>
        <taxon>Pleurodelinae</taxon>
        <taxon>Pleurodeles</taxon>
    </lineage>
</organism>
<feature type="compositionally biased region" description="Basic and acidic residues" evidence="1">
    <location>
        <begin position="55"/>
        <end position="84"/>
    </location>
</feature>
<sequence length="181" mass="20207">MAASRPAETPGAPRGWNWKTRPSGIRISGFPLQKRRRDVPGGERMMQRNRKEKTTRRNRDERTMREEKGRQSRETQKQRNDEKVHRKSKGRRQRRGWPDVRPLGRSRIPGSDGCPGQSVRRLPPELARTLLATLIRPLSLGAAGLRAYTGSTHCCGIGGGGASQLHTTSKITKEDPLAGGL</sequence>
<dbReference type="Proteomes" id="UP001066276">
    <property type="component" value="Chromosome 9"/>
</dbReference>